<dbReference type="EMBL" id="JAHIBW010000025">
    <property type="protein sequence ID" value="KAG7298040.1"/>
    <property type="molecule type" value="Genomic_DNA"/>
</dbReference>
<evidence type="ECO:0008006" key="6">
    <source>
        <dbReference type="Google" id="ProtNLM"/>
    </source>
</evidence>
<keyword evidence="3" id="KW-0460">Magnesium</keyword>
<dbReference type="InterPro" id="IPR051400">
    <property type="entry name" value="HAD-like_hydrolase"/>
</dbReference>
<dbReference type="SFLD" id="SFLDS00003">
    <property type="entry name" value="Haloacid_Dehalogenase"/>
    <property type="match status" value="1"/>
</dbReference>
<comment type="cofactor">
    <cofactor evidence="1">
        <name>Mg(2+)</name>
        <dbReference type="ChEBI" id="CHEBI:18420"/>
    </cofactor>
</comment>
<dbReference type="NCBIfam" id="TIGR02253">
    <property type="entry name" value="CTE7"/>
    <property type="match status" value="1"/>
</dbReference>
<dbReference type="PANTHER" id="PTHR46470">
    <property type="entry name" value="N-ACYLNEURAMINATE-9-PHOSPHATASE"/>
    <property type="match status" value="1"/>
</dbReference>
<accession>A0ABQ7PYR8</accession>
<dbReference type="PRINTS" id="PR00413">
    <property type="entry name" value="HADHALOGNASE"/>
</dbReference>
<reference evidence="4 5" key="1">
    <citation type="submission" date="2021-06" db="EMBL/GenBank/DDBJ databases">
        <title>A haploid diamondback moth (Plutella xylostella L.) genome assembly resolves 31 chromosomes and identifies a diamide resistance mutation.</title>
        <authorList>
            <person name="Ward C.M."/>
            <person name="Perry K.D."/>
            <person name="Baker G."/>
            <person name="Powis K."/>
            <person name="Heckel D.G."/>
            <person name="Baxter S.W."/>
        </authorList>
    </citation>
    <scope>NUCLEOTIDE SEQUENCE [LARGE SCALE GENOMIC DNA]</scope>
    <source>
        <strain evidence="4 5">LV</strain>
        <tissue evidence="4">Single pupa</tissue>
    </source>
</reference>
<evidence type="ECO:0000256" key="2">
    <source>
        <dbReference type="ARBA" id="ARBA00022801"/>
    </source>
</evidence>
<keyword evidence="2" id="KW-0378">Hydrolase</keyword>
<name>A0ABQ7PYR8_PLUXY</name>
<protein>
    <recommendedName>
        <fullName evidence="6">N-acylneuraminate-9-phosphatase</fullName>
    </recommendedName>
</protein>
<dbReference type="PANTHER" id="PTHR46470:SF3">
    <property type="entry name" value="N-ACYLNEURAMINATE-9-PHOSPHATASE"/>
    <property type="match status" value="1"/>
</dbReference>
<evidence type="ECO:0000313" key="4">
    <source>
        <dbReference type="EMBL" id="KAG7298040.1"/>
    </source>
</evidence>
<dbReference type="SUPFAM" id="SSF56784">
    <property type="entry name" value="HAD-like"/>
    <property type="match status" value="1"/>
</dbReference>
<comment type="caution">
    <text evidence="4">The sequence shown here is derived from an EMBL/GenBank/DDBJ whole genome shotgun (WGS) entry which is preliminary data.</text>
</comment>
<dbReference type="Pfam" id="PF00702">
    <property type="entry name" value="Hydrolase"/>
    <property type="match status" value="1"/>
</dbReference>
<evidence type="ECO:0000256" key="3">
    <source>
        <dbReference type="ARBA" id="ARBA00022842"/>
    </source>
</evidence>
<dbReference type="Proteomes" id="UP000823941">
    <property type="component" value="Chromosome 25"/>
</dbReference>
<keyword evidence="5" id="KW-1185">Reference proteome</keyword>
<evidence type="ECO:0000313" key="5">
    <source>
        <dbReference type="Proteomes" id="UP000823941"/>
    </source>
</evidence>
<dbReference type="InterPro" id="IPR011950">
    <property type="entry name" value="HAD-SF_hydro_IA_CTE7"/>
</dbReference>
<dbReference type="NCBIfam" id="TIGR01549">
    <property type="entry name" value="HAD-SF-IA-v1"/>
    <property type="match status" value="1"/>
</dbReference>
<dbReference type="SFLD" id="SFLDG01129">
    <property type="entry name" value="C1.5:_HAD__Beta-PGM__Phosphata"/>
    <property type="match status" value="1"/>
</dbReference>
<organism evidence="4 5">
    <name type="scientific">Plutella xylostella</name>
    <name type="common">Diamondback moth</name>
    <name type="synonym">Plutella maculipennis</name>
    <dbReference type="NCBI Taxonomy" id="51655"/>
    <lineage>
        <taxon>Eukaryota</taxon>
        <taxon>Metazoa</taxon>
        <taxon>Ecdysozoa</taxon>
        <taxon>Arthropoda</taxon>
        <taxon>Hexapoda</taxon>
        <taxon>Insecta</taxon>
        <taxon>Pterygota</taxon>
        <taxon>Neoptera</taxon>
        <taxon>Endopterygota</taxon>
        <taxon>Lepidoptera</taxon>
        <taxon>Glossata</taxon>
        <taxon>Ditrysia</taxon>
        <taxon>Yponomeutoidea</taxon>
        <taxon>Plutellidae</taxon>
        <taxon>Plutella</taxon>
    </lineage>
</organism>
<dbReference type="InterPro" id="IPR036412">
    <property type="entry name" value="HAD-like_sf"/>
</dbReference>
<dbReference type="InterPro" id="IPR006439">
    <property type="entry name" value="HAD-SF_hydro_IA"/>
</dbReference>
<dbReference type="InterPro" id="IPR023214">
    <property type="entry name" value="HAD_sf"/>
</dbReference>
<proteinExistence type="predicted"/>
<gene>
    <name evidence="4" type="ORF">JYU34_018810</name>
</gene>
<dbReference type="Gene3D" id="1.20.120.710">
    <property type="entry name" value="Haloacid dehalogenase hydrolase-like domain"/>
    <property type="match status" value="1"/>
</dbReference>
<sequence>MAGVLCDVNCDVSAILFDLDNTLIQTRKGDAKACNKLVEILTQQYGMSGEEAVASSTSFLRAFRARPDDDEYTLEKWPEHLWRNCLPKNYRHIAKSISTEWLKLRFQCLALTPDVVHLLETLREDYLLGLITNGTSRAQWQKIELLGLRKYFDVLLVSGDLPWEKPDQNIFLEACKLLGVPPRNCIMVGDKLETDIKGGKEAELGGTVWIPLYKETEVSDLPDVTIDCVTELPEVLPNSPSFRRSAHAKKFVNY</sequence>
<dbReference type="NCBIfam" id="TIGR01509">
    <property type="entry name" value="HAD-SF-IA-v3"/>
    <property type="match status" value="1"/>
</dbReference>
<evidence type="ECO:0000256" key="1">
    <source>
        <dbReference type="ARBA" id="ARBA00001946"/>
    </source>
</evidence>
<dbReference type="Gene3D" id="3.40.50.1000">
    <property type="entry name" value="HAD superfamily/HAD-like"/>
    <property type="match status" value="1"/>
</dbReference>